<keyword evidence="3" id="KW-1185">Reference proteome</keyword>
<reference evidence="2 3" key="1">
    <citation type="submission" date="2017-05" db="EMBL/GenBank/DDBJ databases">
        <title>The Genome Sequence of Tsuchiyaea wingfieldii DSM 27421.</title>
        <authorList>
            <person name="Cuomo C."/>
            <person name="Passer A."/>
            <person name="Billmyre B."/>
            <person name="Heitman J."/>
        </authorList>
    </citation>
    <scope>NUCLEOTIDE SEQUENCE [LARGE SCALE GENOMIC DNA]</scope>
    <source>
        <strain evidence="2 3">DSM 27421</strain>
    </source>
</reference>
<organism evidence="2 3">
    <name type="scientific">Cryptococcus floricola</name>
    <dbReference type="NCBI Taxonomy" id="2591691"/>
    <lineage>
        <taxon>Eukaryota</taxon>
        <taxon>Fungi</taxon>
        <taxon>Dikarya</taxon>
        <taxon>Basidiomycota</taxon>
        <taxon>Agaricomycotina</taxon>
        <taxon>Tremellomycetes</taxon>
        <taxon>Tremellales</taxon>
        <taxon>Cryptococcaceae</taxon>
        <taxon>Cryptococcus</taxon>
    </lineage>
</organism>
<accession>A0A5D3ALT8</accession>
<evidence type="ECO:0000313" key="2">
    <source>
        <dbReference type="EMBL" id="TYJ52487.1"/>
    </source>
</evidence>
<keyword evidence="1" id="KW-0472">Membrane</keyword>
<keyword evidence="1" id="KW-0812">Transmembrane</keyword>
<evidence type="ECO:0000256" key="1">
    <source>
        <dbReference type="SAM" id="Phobius"/>
    </source>
</evidence>
<proteinExistence type="predicted"/>
<dbReference type="AlphaFoldDB" id="A0A5D3ALT8"/>
<dbReference type="Proteomes" id="UP000322245">
    <property type="component" value="Unassembled WGS sequence"/>
</dbReference>
<dbReference type="EMBL" id="NIDF01000132">
    <property type="protein sequence ID" value="TYJ52487.1"/>
    <property type="molecule type" value="Genomic_DNA"/>
</dbReference>
<evidence type="ECO:0000313" key="3">
    <source>
        <dbReference type="Proteomes" id="UP000322245"/>
    </source>
</evidence>
<protein>
    <submittedName>
        <fullName evidence="2">Uncharacterized protein</fullName>
    </submittedName>
</protein>
<feature type="transmembrane region" description="Helical" evidence="1">
    <location>
        <begin position="27"/>
        <end position="47"/>
    </location>
</feature>
<sequence>MPSLSPPSPTQRDRLVSTEAVNSSLKTLWVVSHTFLYGFAITSLNGIQDSVMCRRRPAAAFDEEGGVSSCLAMT</sequence>
<keyword evidence="1" id="KW-1133">Transmembrane helix</keyword>
<name>A0A5D3ALT8_9TREE</name>
<gene>
    <name evidence="2" type="ORF">B9479_006921</name>
</gene>
<comment type="caution">
    <text evidence="2">The sequence shown here is derived from an EMBL/GenBank/DDBJ whole genome shotgun (WGS) entry which is preliminary data.</text>
</comment>